<evidence type="ECO:0000313" key="2">
    <source>
        <dbReference type="Proteomes" id="UP000789920"/>
    </source>
</evidence>
<accession>A0ACA9KFU0</accession>
<dbReference type="EMBL" id="CAJVQC010000393">
    <property type="protein sequence ID" value="CAG8469328.1"/>
    <property type="molecule type" value="Genomic_DNA"/>
</dbReference>
<comment type="caution">
    <text evidence="1">The sequence shown here is derived from an EMBL/GenBank/DDBJ whole genome shotgun (WGS) entry which is preliminary data.</text>
</comment>
<reference evidence="1" key="1">
    <citation type="submission" date="2021-06" db="EMBL/GenBank/DDBJ databases">
        <authorList>
            <person name="Kallberg Y."/>
            <person name="Tangrot J."/>
            <person name="Rosling A."/>
        </authorList>
    </citation>
    <scope>NUCLEOTIDE SEQUENCE</scope>
    <source>
        <strain evidence="1">MA461A</strain>
    </source>
</reference>
<sequence>MDNKIPIHMVQVNSVTSNGAYRSLKDILFILIPKLAYGKSSVLQLGDIIHIKLSGDGPPGIQILALGEICNKKGFQDSTQ</sequence>
<name>A0ACA9KFU0_9GLOM</name>
<evidence type="ECO:0000313" key="1">
    <source>
        <dbReference type="EMBL" id="CAG8469328.1"/>
    </source>
</evidence>
<keyword evidence="2" id="KW-1185">Reference proteome</keyword>
<organism evidence="1 2">
    <name type="scientific">Racocetra persica</name>
    <dbReference type="NCBI Taxonomy" id="160502"/>
    <lineage>
        <taxon>Eukaryota</taxon>
        <taxon>Fungi</taxon>
        <taxon>Fungi incertae sedis</taxon>
        <taxon>Mucoromycota</taxon>
        <taxon>Glomeromycotina</taxon>
        <taxon>Glomeromycetes</taxon>
        <taxon>Diversisporales</taxon>
        <taxon>Gigasporaceae</taxon>
        <taxon>Racocetra</taxon>
    </lineage>
</organism>
<protein>
    <submittedName>
        <fullName evidence="1">8380_t:CDS:1</fullName>
    </submittedName>
</protein>
<dbReference type="Proteomes" id="UP000789920">
    <property type="component" value="Unassembled WGS sequence"/>
</dbReference>
<proteinExistence type="predicted"/>
<gene>
    <name evidence="1" type="ORF">RPERSI_LOCUS506</name>
</gene>